<dbReference type="RefSeq" id="WP_231746618.1">
    <property type="nucleotide sequence ID" value="NZ_CP036275.1"/>
</dbReference>
<dbReference type="KEGG" id="mri:Mal4_46730"/>
<dbReference type="Pfam" id="PF10017">
    <property type="entry name" value="Methyltransf_33"/>
    <property type="match status" value="1"/>
</dbReference>
<evidence type="ECO:0000256" key="2">
    <source>
        <dbReference type="ARBA" id="ARBA00022679"/>
    </source>
</evidence>
<dbReference type="PIRSF" id="PIRSF018005">
    <property type="entry name" value="UCP018005"/>
    <property type="match status" value="1"/>
</dbReference>
<name>A0A517ZCX5_9PLAN</name>
<dbReference type="Gene3D" id="3.40.50.150">
    <property type="entry name" value="Vaccinia Virus protein VP39"/>
    <property type="match status" value="1"/>
</dbReference>
<dbReference type="Proteomes" id="UP000320496">
    <property type="component" value="Chromosome"/>
</dbReference>
<evidence type="ECO:0000256" key="1">
    <source>
        <dbReference type="ARBA" id="ARBA00022603"/>
    </source>
</evidence>
<dbReference type="InterPro" id="IPR051128">
    <property type="entry name" value="EgtD_Methyltrsf_superfamily"/>
</dbReference>
<organism evidence="4 5">
    <name type="scientific">Maioricimonas rarisocia</name>
    <dbReference type="NCBI Taxonomy" id="2528026"/>
    <lineage>
        <taxon>Bacteria</taxon>
        <taxon>Pseudomonadati</taxon>
        <taxon>Planctomycetota</taxon>
        <taxon>Planctomycetia</taxon>
        <taxon>Planctomycetales</taxon>
        <taxon>Planctomycetaceae</taxon>
        <taxon>Maioricimonas</taxon>
    </lineage>
</organism>
<dbReference type="SUPFAM" id="SSF53335">
    <property type="entry name" value="S-adenosyl-L-methionine-dependent methyltransferases"/>
    <property type="match status" value="1"/>
</dbReference>
<protein>
    <submittedName>
        <fullName evidence="4">Histidine-specific methyltransferase EgtD</fullName>
        <ecNumber evidence="4">2.1.1.44</ecNumber>
    </submittedName>
</protein>
<feature type="domain" description="Histidine-specific methyltransferase SAM-dependent" evidence="3">
    <location>
        <begin position="25"/>
        <end position="324"/>
    </location>
</feature>
<dbReference type="GO" id="GO:0052706">
    <property type="term" value="F:L-histidine N(alpha)-methyltransferase activity"/>
    <property type="evidence" value="ECO:0007669"/>
    <property type="project" value="UniProtKB-EC"/>
</dbReference>
<dbReference type="PANTHER" id="PTHR43397:SF1">
    <property type="entry name" value="ERGOTHIONEINE BIOSYNTHESIS PROTEIN 1"/>
    <property type="match status" value="1"/>
</dbReference>
<dbReference type="InterPro" id="IPR035094">
    <property type="entry name" value="EgtD"/>
</dbReference>
<evidence type="ECO:0000313" key="4">
    <source>
        <dbReference type="EMBL" id="QDU40317.1"/>
    </source>
</evidence>
<dbReference type="InterPro" id="IPR019257">
    <property type="entry name" value="MeTrfase_dom"/>
</dbReference>
<sequence length="327" mass="36726">MREADACTLSETTSSEITETSQQFLEDVIRGLSQSLRTLPCKYLYDHRGSHLFDAICELDEYYPTRTELNIMRESVDEMAERIGPEAGIVEYGSGSSLKTELLLEALDSPVAYVPVDISDQHLHAAAERMSELFPDVDIIPIHADFTDRVKLPEFPRRSRRISAYFPGSTIGNFTPEEAAGLLGRIAETCHRGGGLLIGFDLQKDVRILEAAYDDAEGVTARFNLNLLERINRELDADFNLEQFRHRAIYNREHNRVEMHLESLKAQSVTVGGREFAFEAGETICTEHSHKYTIDGFSALAASAGLQLAQYWTDPQQLFAVAYLDVV</sequence>
<dbReference type="NCBIfam" id="TIGR03438">
    <property type="entry name" value="egtD_ergothio"/>
    <property type="match status" value="1"/>
</dbReference>
<dbReference type="AlphaFoldDB" id="A0A517ZCX5"/>
<reference evidence="4 5" key="1">
    <citation type="submission" date="2019-02" db="EMBL/GenBank/DDBJ databases">
        <title>Deep-cultivation of Planctomycetes and their phenomic and genomic characterization uncovers novel biology.</title>
        <authorList>
            <person name="Wiegand S."/>
            <person name="Jogler M."/>
            <person name="Boedeker C."/>
            <person name="Pinto D."/>
            <person name="Vollmers J."/>
            <person name="Rivas-Marin E."/>
            <person name="Kohn T."/>
            <person name="Peeters S.H."/>
            <person name="Heuer A."/>
            <person name="Rast P."/>
            <person name="Oberbeckmann S."/>
            <person name="Bunk B."/>
            <person name="Jeske O."/>
            <person name="Meyerdierks A."/>
            <person name="Storesund J.E."/>
            <person name="Kallscheuer N."/>
            <person name="Luecker S."/>
            <person name="Lage O.M."/>
            <person name="Pohl T."/>
            <person name="Merkel B.J."/>
            <person name="Hornburger P."/>
            <person name="Mueller R.-W."/>
            <person name="Bruemmer F."/>
            <person name="Labrenz M."/>
            <person name="Spormann A.M."/>
            <person name="Op den Camp H."/>
            <person name="Overmann J."/>
            <person name="Amann R."/>
            <person name="Jetten M.S.M."/>
            <person name="Mascher T."/>
            <person name="Medema M.H."/>
            <person name="Devos D.P."/>
            <person name="Kaster A.-K."/>
            <person name="Ovreas L."/>
            <person name="Rohde M."/>
            <person name="Galperin M.Y."/>
            <person name="Jogler C."/>
        </authorList>
    </citation>
    <scope>NUCLEOTIDE SEQUENCE [LARGE SCALE GENOMIC DNA]</scope>
    <source>
        <strain evidence="4 5">Mal4</strain>
    </source>
</reference>
<evidence type="ECO:0000313" key="5">
    <source>
        <dbReference type="Proteomes" id="UP000320496"/>
    </source>
</evidence>
<keyword evidence="5" id="KW-1185">Reference proteome</keyword>
<dbReference type="EMBL" id="CP036275">
    <property type="protein sequence ID" value="QDU40317.1"/>
    <property type="molecule type" value="Genomic_DNA"/>
</dbReference>
<keyword evidence="2 4" id="KW-0808">Transferase</keyword>
<accession>A0A517ZCX5</accession>
<dbReference type="InterPro" id="IPR017804">
    <property type="entry name" value="MeTrfase_EgtD-like"/>
</dbReference>
<dbReference type="PANTHER" id="PTHR43397">
    <property type="entry name" value="ERGOTHIONEINE BIOSYNTHESIS PROTEIN 1"/>
    <property type="match status" value="1"/>
</dbReference>
<keyword evidence="1 4" id="KW-0489">Methyltransferase</keyword>
<dbReference type="GO" id="GO:0032259">
    <property type="term" value="P:methylation"/>
    <property type="evidence" value="ECO:0007669"/>
    <property type="project" value="UniProtKB-KW"/>
</dbReference>
<evidence type="ECO:0000259" key="3">
    <source>
        <dbReference type="Pfam" id="PF10017"/>
    </source>
</evidence>
<dbReference type="InterPro" id="IPR029063">
    <property type="entry name" value="SAM-dependent_MTases_sf"/>
</dbReference>
<dbReference type="EC" id="2.1.1.44" evidence="4"/>
<proteinExistence type="predicted"/>
<gene>
    <name evidence="4" type="primary">egtD</name>
    <name evidence="4" type="ORF">Mal4_46730</name>
</gene>